<sequence>MPLTYLCKWTKKEFGVRSVLNVSGEKDFVPKQKMSQKKVWKAAEDRLRPRGQAPPPKTGSAPEDRLRPRGSE</sequence>
<reference evidence="2 3" key="1">
    <citation type="submission" date="2019-03" db="EMBL/GenBank/DDBJ databases">
        <title>First draft genome of Liparis tanakae, snailfish: a comprehensive survey of snailfish specific genes.</title>
        <authorList>
            <person name="Kim W."/>
            <person name="Song I."/>
            <person name="Jeong J.-H."/>
            <person name="Kim D."/>
            <person name="Kim S."/>
            <person name="Ryu S."/>
            <person name="Song J.Y."/>
            <person name="Lee S.K."/>
        </authorList>
    </citation>
    <scope>NUCLEOTIDE SEQUENCE [LARGE SCALE GENOMIC DNA]</scope>
    <source>
        <tissue evidence="2">Muscle</tissue>
    </source>
</reference>
<accession>A0A4Z2E5Y4</accession>
<dbReference type="EMBL" id="SRLO01016151">
    <property type="protein sequence ID" value="TNN24185.1"/>
    <property type="molecule type" value="Genomic_DNA"/>
</dbReference>
<comment type="caution">
    <text evidence="2">The sequence shown here is derived from an EMBL/GenBank/DDBJ whole genome shotgun (WGS) entry which is preliminary data.</text>
</comment>
<evidence type="ECO:0000256" key="1">
    <source>
        <dbReference type="SAM" id="MobiDB-lite"/>
    </source>
</evidence>
<evidence type="ECO:0000313" key="3">
    <source>
        <dbReference type="Proteomes" id="UP000314294"/>
    </source>
</evidence>
<evidence type="ECO:0000313" key="2">
    <source>
        <dbReference type="EMBL" id="TNN24185.1"/>
    </source>
</evidence>
<protein>
    <submittedName>
        <fullName evidence="2">Uncharacterized protein</fullName>
    </submittedName>
</protein>
<organism evidence="2 3">
    <name type="scientific">Liparis tanakae</name>
    <name type="common">Tanaka's snailfish</name>
    <dbReference type="NCBI Taxonomy" id="230148"/>
    <lineage>
        <taxon>Eukaryota</taxon>
        <taxon>Metazoa</taxon>
        <taxon>Chordata</taxon>
        <taxon>Craniata</taxon>
        <taxon>Vertebrata</taxon>
        <taxon>Euteleostomi</taxon>
        <taxon>Actinopterygii</taxon>
        <taxon>Neopterygii</taxon>
        <taxon>Teleostei</taxon>
        <taxon>Neoteleostei</taxon>
        <taxon>Acanthomorphata</taxon>
        <taxon>Eupercaria</taxon>
        <taxon>Perciformes</taxon>
        <taxon>Cottioidei</taxon>
        <taxon>Cottales</taxon>
        <taxon>Liparidae</taxon>
        <taxon>Liparis</taxon>
    </lineage>
</organism>
<feature type="region of interest" description="Disordered" evidence="1">
    <location>
        <begin position="30"/>
        <end position="72"/>
    </location>
</feature>
<dbReference type="Proteomes" id="UP000314294">
    <property type="component" value="Unassembled WGS sequence"/>
</dbReference>
<dbReference type="AlphaFoldDB" id="A0A4Z2E5Y4"/>
<feature type="compositionally biased region" description="Basic and acidic residues" evidence="1">
    <location>
        <begin position="62"/>
        <end position="72"/>
    </location>
</feature>
<name>A0A4Z2E5Y4_9TELE</name>
<keyword evidence="3" id="KW-1185">Reference proteome</keyword>
<gene>
    <name evidence="2" type="ORF">EYF80_065692</name>
</gene>
<proteinExistence type="predicted"/>